<dbReference type="RefSeq" id="WP_126673558.1">
    <property type="nucleotide sequence ID" value="NZ_RYZR01000005.1"/>
</dbReference>
<dbReference type="GO" id="GO:0005886">
    <property type="term" value="C:plasma membrane"/>
    <property type="evidence" value="ECO:0007669"/>
    <property type="project" value="UniProtKB-SubCell"/>
</dbReference>
<evidence type="ECO:0000256" key="2">
    <source>
        <dbReference type="ARBA" id="ARBA00022475"/>
    </source>
</evidence>
<comment type="caution">
    <text evidence="7">The sequence shown here is derived from an EMBL/GenBank/DDBJ whole genome shotgun (WGS) entry which is preliminary data.</text>
</comment>
<dbReference type="InterPro" id="IPR022791">
    <property type="entry name" value="L-PG_synthase/AglD"/>
</dbReference>
<dbReference type="PANTHER" id="PTHR39087:SF2">
    <property type="entry name" value="UPF0104 MEMBRANE PROTEIN MJ1595"/>
    <property type="match status" value="1"/>
</dbReference>
<feature type="transmembrane region" description="Helical" evidence="6">
    <location>
        <begin position="269"/>
        <end position="292"/>
    </location>
</feature>
<protein>
    <submittedName>
        <fullName evidence="7">Flippase-like domain-containing protein</fullName>
    </submittedName>
</protein>
<dbReference type="Pfam" id="PF03706">
    <property type="entry name" value="LPG_synthase_TM"/>
    <property type="match status" value="1"/>
</dbReference>
<gene>
    <name evidence="7" type="ORF">EKH79_09545</name>
</gene>
<feature type="transmembrane region" description="Helical" evidence="6">
    <location>
        <begin position="6"/>
        <end position="27"/>
    </location>
</feature>
<feature type="transmembrane region" description="Helical" evidence="6">
    <location>
        <begin position="116"/>
        <end position="140"/>
    </location>
</feature>
<evidence type="ECO:0000256" key="1">
    <source>
        <dbReference type="ARBA" id="ARBA00004651"/>
    </source>
</evidence>
<dbReference type="Proteomes" id="UP000267077">
    <property type="component" value="Unassembled WGS sequence"/>
</dbReference>
<feature type="transmembrane region" description="Helical" evidence="6">
    <location>
        <begin position="186"/>
        <end position="210"/>
    </location>
</feature>
<keyword evidence="4 6" id="KW-1133">Transmembrane helix</keyword>
<keyword evidence="2" id="KW-1003">Cell membrane</keyword>
<evidence type="ECO:0000256" key="6">
    <source>
        <dbReference type="SAM" id="Phobius"/>
    </source>
</evidence>
<accession>A0A432LTY1</accession>
<evidence type="ECO:0000313" key="8">
    <source>
        <dbReference type="Proteomes" id="UP000267077"/>
    </source>
</evidence>
<evidence type="ECO:0000313" key="7">
    <source>
        <dbReference type="EMBL" id="RUL64278.1"/>
    </source>
</evidence>
<feature type="transmembrane region" description="Helical" evidence="6">
    <location>
        <begin position="146"/>
        <end position="165"/>
    </location>
</feature>
<comment type="subcellular location">
    <subcellularLocation>
        <location evidence="1">Cell membrane</location>
        <topology evidence="1">Multi-pass membrane protein</topology>
    </subcellularLocation>
</comment>
<feature type="transmembrane region" description="Helical" evidence="6">
    <location>
        <begin position="230"/>
        <end position="257"/>
    </location>
</feature>
<evidence type="ECO:0000256" key="3">
    <source>
        <dbReference type="ARBA" id="ARBA00022692"/>
    </source>
</evidence>
<keyword evidence="5 6" id="KW-0472">Membrane</keyword>
<keyword evidence="3 6" id="KW-0812">Transmembrane</keyword>
<sequence length="308" mass="33855">MKHWLRTSVVASITIVCVVMTVHLFDWRTVIQALSRMRLAFFLCGCIPVVIGMFVVRGIRWLTVLGLPLDRHRLWQSIGANGAASGLASVTPFQLGEIIKIGMIPDHDRSAWRMGVSAFFLERVLDLAGVIGMGLCGLLMRTDHAWLGVVASFAPVFCGQLLYSFAPMTKYLPHRLRHHTDLLHDYRCVTVASFLTLLLWLLYLTMWWIAVNAIHVSLTFGQATLLLGSVMLAVVASMTPGGLGVAELGSRGVLLWLGKSAAEADAGAIALRLLTPILACAGALCLLLTWLYRRRASLNSHPTKPRKT</sequence>
<evidence type="ECO:0000256" key="5">
    <source>
        <dbReference type="ARBA" id="ARBA00023136"/>
    </source>
</evidence>
<keyword evidence="8" id="KW-1185">Reference proteome</keyword>
<dbReference type="AlphaFoldDB" id="A0A432LTY1"/>
<proteinExistence type="predicted"/>
<dbReference type="EMBL" id="RYZR01000005">
    <property type="protein sequence ID" value="RUL64278.1"/>
    <property type="molecule type" value="Genomic_DNA"/>
</dbReference>
<dbReference type="OrthoDB" id="8453029at2"/>
<dbReference type="PANTHER" id="PTHR39087">
    <property type="entry name" value="UPF0104 MEMBRANE PROTEIN MJ1595"/>
    <property type="match status" value="1"/>
</dbReference>
<feature type="transmembrane region" description="Helical" evidence="6">
    <location>
        <begin position="39"/>
        <end position="62"/>
    </location>
</feature>
<organism evidence="7 8">
    <name type="scientific">Dyella dinghuensis</name>
    <dbReference type="NCBI Taxonomy" id="1920169"/>
    <lineage>
        <taxon>Bacteria</taxon>
        <taxon>Pseudomonadati</taxon>
        <taxon>Pseudomonadota</taxon>
        <taxon>Gammaproteobacteria</taxon>
        <taxon>Lysobacterales</taxon>
        <taxon>Rhodanobacteraceae</taxon>
        <taxon>Dyella</taxon>
    </lineage>
</organism>
<evidence type="ECO:0000256" key="4">
    <source>
        <dbReference type="ARBA" id="ARBA00022989"/>
    </source>
</evidence>
<name>A0A432LTY1_9GAMM</name>
<reference evidence="7 8" key="1">
    <citation type="submission" date="2018-12" db="EMBL/GenBank/DDBJ databases">
        <title>Dyella dinghuensis sp. nov. DHOA06 and Dyella choica sp. nov. 4M-K27, isolated from forest soil.</title>
        <authorList>
            <person name="Qiu L.-H."/>
            <person name="Gao Z.-H."/>
        </authorList>
    </citation>
    <scope>NUCLEOTIDE SEQUENCE [LARGE SCALE GENOMIC DNA]</scope>
    <source>
        <strain evidence="7 8">DHOA06</strain>
    </source>
</reference>